<protein>
    <submittedName>
        <fullName evidence="2">DJ-1/PfpI family protein</fullName>
    </submittedName>
</protein>
<dbReference type="SUPFAM" id="SSF52317">
    <property type="entry name" value="Class I glutamine amidotransferase-like"/>
    <property type="match status" value="1"/>
</dbReference>
<dbReference type="Gene3D" id="3.40.50.880">
    <property type="match status" value="1"/>
</dbReference>
<keyword evidence="3" id="KW-1185">Reference proteome</keyword>
<dbReference type="Proteomes" id="UP001603978">
    <property type="component" value="Unassembled WGS sequence"/>
</dbReference>
<gene>
    <name evidence="2" type="ORF">ACFLIM_27450</name>
</gene>
<comment type="caution">
    <text evidence="2">The sequence shown here is derived from an EMBL/GenBank/DDBJ whole genome shotgun (WGS) entry which is preliminary data.</text>
</comment>
<feature type="domain" description="DJ-1/PfpI" evidence="1">
    <location>
        <begin position="7"/>
        <end position="102"/>
    </location>
</feature>
<name>A0ABW7AIJ0_9ACTN</name>
<reference evidence="2 3" key="1">
    <citation type="submission" date="2024-10" db="EMBL/GenBank/DDBJ databases">
        <authorList>
            <person name="Topkara A.R."/>
            <person name="Saygin H."/>
        </authorList>
    </citation>
    <scope>NUCLEOTIDE SEQUENCE [LARGE SCALE GENOMIC DNA]</scope>
    <source>
        <strain evidence="2 3">M3C6</strain>
    </source>
</reference>
<organism evidence="2 3">
    <name type="scientific">Nonomuraea marmarensis</name>
    <dbReference type="NCBI Taxonomy" id="3351344"/>
    <lineage>
        <taxon>Bacteria</taxon>
        <taxon>Bacillati</taxon>
        <taxon>Actinomycetota</taxon>
        <taxon>Actinomycetes</taxon>
        <taxon>Streptosporangiales</taxon>
        <taxon>Streptosporangiaceae</taxon>
        <taxon>Nonomuraea</taxon>
    </lineage>
</organism>
<proteinExistence type="predicted"/>
<accession>A0ABW7AIJ0</accession>
<sequence length="145" mass="15283">MSLEGRTVAVLAAGGYQELELWYPVLRAREEGAGVVIVSSDPDGVDSNLGYPLLPDGEADPAALDALVVAGTVTGEPAYSAAQSALIRAAFEGTARVYSVGNSAAAVRRSLGAERHERWVAFESADDLPELFGRLYRDLSEEGLS</sequence>
<evidence type="ECO:0000313" key="2">
    <source>
        <dbReference type="EMBL" id="MFG1706934.1"/>
    </source>
</evidence>
<dbReference type="EMBL" id="JBICRM010000018">
    <property type="protein sequence ID" value="MFG1706934.1"/>
    <property type="molecule type" value="Genomic_DNA"/>
</dbReference>
<dbReference type="InterPro" id="IPR002818">
    <property type="entry name" value="DJ-1/PfpI"/>
</dbReference>
<dbReference type="RefSeq" id="WP_393170232.1">
    <property type="nucleotide sequence ID" value="NZ_JBICRM010000018.1"/>
</dbReference>
<evidence type="ECO:0000313" key="3">
    <source>
        <dbReference type="Proteomes" id="UP001603978"/>
    </source>
</evidence>
<evidence type="ECO:0000259" key="1">
    <source>
        <dbReference type="Pfam" id="PF01965"/>
    </source>
</evidence>
<dbReference type="InterPro" id="IPR029062">
    <property type="entry name" value="Class_I_gatase-like"/>
</dbReference>
<dbReference type="Pfam" id="PF01965">
    <property type="entry name" value="DJ-1_PfpI"/>
    <property type="match status" value="1"/>
</dbReference>